<dbReference type="Gene3D" id="3.30.70.270">
    <property type="match status" value="1"/>
</dbReference>
<evidence type="ECO:0000259" key="5">
    <source>
        <dbReference type="PROSITE" id="PS50887"/>
    </source>
</evidence>
<dbReference type="EMBL" id="LJYW01000001">
    <property type="protein sequence ID" value="KPL52149.1"/>
    <property type="molecule type" value="Genomic_DNA"/>
</dbReference>
<dbReference type="PANTHER" id="PTHR45138">
    <property type="entry name" value="REGULATORY COMPONENTS OF SENSORY TRANSDUCTION SYSTEM"/>
    <property type="match status" value="1"/>
</dbReference>
<dbReference type="InterPro" id="IPR029787">
    <property type="entry name" value="Nucleotide_cyclase"/>
</dbReference>
<organism evidence="6 7">
    <name type="scientific">Prosthecodimorpha hirschii</name>
    <dbReference type="NCBI Taxonomy" id="665126"/>
    <lineage>
        <taxon>Bacteria</taxon>
        <taxon>Pseudomonadati</taxon>
        <taxon>Pseudomonadota</taxon>
        <taxon>Alphaproteobacteria</taxon>
        <taxon>Hyphomicrobiales</taxon>
        <taxon>Ancalomicrobiaceae</taxon>
        <taxon>Prosthecodimorpha</taxon>
    </lineage>
</organism>
<evidence type="ECO:0000256" key="3">
    <source>
        <dbReference type="PROSITE-ProRule" id="PRU00169"/>
    </source>
</evidence>
<protein>
    <recommendedName>
        <fullName evidence="1">diguanylate cyclase</fullName>
        <ecNumber evidence="1">2.7.7.65</ecNumber>
    </recommendedName>
</protein>
<dbReference type="InterPro" id="IPR050469">
    <property type="entry name" value="Diguanylate_Cyclase"/>
</dbReference>
<dbReference type="GO" id="GO:0005886">
    <property type="term" value="C:plasma membrane"/>
    <property type="evidence" value="ECO:0007669"/>
    <property type="project" value="TreeGrafter"/>
</dbReference>
<reference evidence="6 7" key="2">
    <citation type="submission" date="2015-10" db="EMBL/GenBank/DDBJ databases">
        <title>Draft Genome Sequence of Prosthecomicrobium hirschii ATCC 27832.</title>
        <authorList>
            <person name="Daniel J."/>
            <person name="Givan S.A."/>
            <person name="Brun Y.V."/>
            <person name="Brown P.J."/>
        </authorList>
    </citation>
    <scope>NUCLEOTIDE SEQUENCE [LARGE SCALE GENOMIC DNA]</scope>
    <source>
        <strain evidence="6 7">16</strain>
    </source>
</reference>
<accession>A0A0P6VJG1</accession>
<dbReference type="PROSITE" id="PS50887">
    <property type="entry name" value="GGDEF"/>
    <property type="match status" value="1"/>
</dbReference>
<dbReference type="InterPro" id="IPR000160">
    <property type="entry name" value="GGDEF_dom"/>
</dbReference>
<evidence type="ECO:0000256" key="1">
    <source>
        <dbReference type="ARBA" id="ARBA00012528"/>
    </source>
</evidence>
<dbReference type="RefSeq" id="WP_054358312.1">
    <property type="nucleotide sequence ID" value="NZ_LJYW01000001.1"/>
</dbReference>
<gene>
    <name evidence="6" type="ORF">ABB55_07850</name>
</gene>
<comment type="catalytic activity">
    <reaction evidence="2">
        <text>2 GTP = 3',3'-c-di-GMP + 2 diphosphate</text>
        <dbReference type="Rhea" id="RHEA:24898"/>
        <dbReference type="ChEBI" id="CHEBI:33019"/>
        <dbReference type="ChEBI" id="CHEBI:37565"/>
        <dbReference type="ChEBI" id="CHEBI:58805"/>
        <dbReference type="EC" id="2.7.7.65"/>
    </reaction>
</comment>
<dbReference type="SMART" id="SM00267">
    <property type="entry name" value="GGDEF"/>
    <property type="match status" value="1"/>
</dbReference>
<dbReference type="Gene3D" id="3.40.50.2300">
    <property type="match status" value="1"/>
</dbReference>
<evidence type="ECO:0000313" key="6">
    <source>
        <dbReference type="EMBL" id="KPL52149.1"/>
    </source>
</evidence>
<dbReference type="PANTHER" id="PTHR45138:SF9">
    <property type="entry name" value="DIGUANYLATE CYCLASE DGCM-RELATED"/>
    <property type="match status" value="1"/>
</dbReference>
<reference evidence="6 7" key="1">
    <citation type="submission" date="2015-09" db="EMBL/GenBank/DDBJ databases">
        <authorList>
            <person name="Jackson K.R."/>
            <person name="Lunt B.L."/>
            <person name="Fisher J.N.B."/>
            <person name="Gardner A.V."/>
            <person name="Bailey M.E."/>
            <person name="Deus L.M."/>
            <person name="Earl A.S."/>
            <person name="Gibby P.D."/>
            <person name="Hartmann K.A."/>
            <person name="Liu J.E."/>
            <person name="Manci A.M."/>
            <person name="Nielsen D.A."/>
            <person name="Solomon M.B."/>
            <person name="Breakwell D.P."/>
            <person name="Burnett S.H."/>
            <person name="Grose J.H."/>
        </authorList>
    </citation>
    <scope>NUCLEOTIDE SEQUENCE [LARGE SCALE GENOMIC DNA]</scope>
    <source>
        <strain evidence="6 7">16</strain>
    </source>
</reference>
<evidence type="ECO:0000313" key="7">
    <source>
        <dbReference type="Proteomes" id="UP000048984"/>
    </source>
</evidence>
<dbReference type="GO" id="GO:0052621">
    <property type="term" value="F:diguanylate cyclase activity"/>
    <property type="evidence" value="ECO:0007669"/>
    <property type="project" value="UniProtKB-EC"/>
</dbReference>
<dbReference type="PROSITE" id="PS50110">
    <property type="entry name" value="RESPONSE_REGULATORY"/>
    <property type="match status" value="1"/>
</dbReference>
<feature type="domain" description="Response regulatory" evidence="4">
    <location>
        <begin position="2"/>
        <end position="120"/>
    </location>
</feature>
<sequence>MRIVVADASRVVLKIMIKLLTDHGHVAFGFTTGEEALAKLVEDPSVDVLITSLELSGMSGFELCWECRVMTKREQQLYILAMSSLAAHERLAEALDSGADDFIGKPPNPEELFARLRAAERFAMTQRQLVRLATRDTLTGLLNRRAFFESAETLAERRGDQPVAVLIADIDWFKRINDTHGHDAGDQVIAAVAERINLADAVVGRIGGEEYALVVREGRPSRIWEIADGLRRAVGDTPVQTSLSAIPVTISVGTAILQPDETVDTALRRADAALYMAKRAGRNRIVAADGEQVVPLPQVTAPMIKTEVTVLA</sequence>
<evidence type="ECO:0000259" key="4">
    <source>
        <dbReference type="PROSITE" id="PS50110"/>
    </source>
</evidence>
<dbReference type="SMART" id="SM00448">
    <property type="entry name" value="REC"/>
    <property type="match status" value="1"/>
</dbReference>
<name>A0A0P6VJG1_9HYPH</name>
<dbReference type="STRING" id="665126.ABB55_07850"/>
<comment type="caution">
    <text evidence="6">The sequence shown here is derived from an EMBL/GenBank/DDBJ whole genome shotgun (WGS) entry which is preliminary data.</text>
</comment>
<dbReference type="NCBIfam" id="TIGR00254">
    <property type="entry name" value="GGDEF"/>
    <property type="match status" value="1"/>
</dbReference>
<keyword evidence="7" id="KW-1185">Reference proteome</keyword>
<dbReference type="GO" id="GO:0000160">
    <property type="term" value="P:phosphorelay signal transduction system"/>
    <property type="evidence" value="ECO:0007669"/>
    <property type="project" value="InterPro"/>
</dbReference>
<dbReference type="SUPFAM" id="SSF52172">
    <property type="entry name" value="CheY-like"/>
    <property type="match status" value="1"/>
</dbReference>
<proteinExistence type="predicted"/>
<dbReference type="SUPFAM" id="SSF55073">
    <property type="entry name" value="Nucleotide cyclase"/>
    <property type="match status" value="1"/>
</dbReference>
<dbReference type="Pfam" id="PF00072">
    <property type="entry name" value="Response_reg"/>
    <property type="match status" value="1"/>
</dbReference>
<dbReference type="InterPro" id="IPR043128">
    <property type="entry name" value="Rev_trsase/Diguanyl_cyclase"/>
</dbReference>
<dbReference type="EC" id="2.7.7.65" evidence="1"/>
<dbReference type="AlphaFoldDB" id="A0A0P6VJG1"/>
<dbReference type="InterPro" id="IPR011006">
    <property type="entry name" value="CheY-like_superfamily"/>
</dbReference>
<feature type="domain" description="GGDEF" evidence="5">
    <location>
        <begin position="161"/>
        <end position="290"/>
    </location>
</feature>
<dbReference type="Pfam" id="PF00990">
    <property type="entry name" value="GGDEF"/>
    <property type="match status" value="1"/>
</dbReference>
<dbReference type="FunFam" id="3.30.70.270:FF:000001">
    <property type="entry name" value="Diguanylate cyclase domain protein"/>
    <property type="match status" value="1"/>
</dbReference>
<dbReference type="Proteomes" id="UP000048984">
    <property type="component" value="Unassembled WGS sequence"/>
</dbReference>
<comment type="caution">
    <text evidence="3">Lacks conserved residue(s) required for the propagation of feature annotation.</text>
</comment>
<evidence type="ECO:0000256" key="2">
    <source>
        <dbReference type="ARBA" id="ARBA00034247"/>
    </source>
</evidence>
<dbReference type="GO" id="GO:0043709">
    <property type="term" value="P:cell adhesion involved in single-species biofilm formation"/>
    <property type="evidence" value="ECO:0007669"/>
    <property type="project" value="TreeGrafter"/>
</dbReference>
<dbReference type="GO" id="GO:1902201">
    <property type="term" value="P:negative regulation of bacterial-type flagellum-dependent cell motility"/>
    <property type="evidence" value="ECO:0007669"/>
    <property type="project" value="TreeGrafter"/>
</dbReference>
<dbReference type="CDD" id="cd01949">
    <property type="entry name" value="GGDEF"/>
    <property type="match status" value="1"/>
</dbReference>
<dbReference type="InterPro" id="IPR001789">
    <property type="entry name" value="Sig_transdc_resp-reg_receiver"/>
</dbReference>